<reference evidence="39 40" key="1">
    <citation type="journal article" date="2017" name="PLoS Biol.">
        <title>The sea cucumber genome provides insights into morphological evolution and visceral regeneration.</title>
        <authorList>
            <person name="Zhang X."/>
            <person name="Sun L."/>
            <person name="Yuan J."/>
            <person name="Sun Y."/>
            <person name="Gao Y."/>
            <person name="Zhang L."/>
            <person name="Li S."/>
            <person name="Dai H."/>
            <person name="Hamel J.F."/>
            <person name="Liu C."/>
            <person name="Yu Y."/>
            <person name="Liu S."/>
            <person name="Lin W."/>
            <person name="Guo K."/>
            <person name="Jin S."/>
            <person name="Xu P."/>
            <person name="Storey K.B."/>
            <person name="Huan P."/>
            <person name="Zhang T."/>
            <person name="Zhou Y."/>
            <person name="Zhang J."/>
            <person name="Lin C."/>
            <person name="Li X."/>
            <person name="Xing L."/>
            <person name="Huo D."/>
            <person name="Sun M."/>
            <person name="Wang L."/>
            <person name="Mercier A."/>
            <person name="Li F."/>
            <person name="Yang H."/>
            <person name="Xiang J."/>
        </authorList>
    </citation>
    <scope>NUCLEOTIDE SEQUENCE [LARGE SCALE GENOMIC DNA]</scope>
    <source>
        <strain evidence="39">Shaxun</strain>
        <tissue evidence="39">Muscle</tissue>
    </source>
</reference>
<organism evidence="39 40">
    <name type="scientific">Stichopus japonicus</name>
    <name type="common">Sea cucumber</name>
    <dbReference type="NCBI Taxonomy" id="307972"/>
    <lineage>
        <taxon>Eukaryota</taxon>
        <taxon>Metazoa</taxon>
        <taxon>Echinodermata</taxon>
        <taxon>Eleutherozoa</taxon>
        <taxon>Echinozoa</taxon>
        <taxon>Holothuroidea</taxon>
        <taxon>Aspidochirotacea</taxon>
        <taxon>Aspidochirotida</taxon>
        <taxon>Stichopodidae</taxon>
        <taxon>Apostichopus</taxon>
    </lineage>
</organism>
<evidence type="ECO:0000256" key="30">
    <source>
        <dbReference type="ARBA" id="ARBA00039632"/>
    </source>
</evidence>
<comment type="catalytic activity">
    <reaction evidence="33">
        <text>(3S)-hydroxydecanoyl-CoA + NAD(+) = 3-oxodecanoyl-CoA + NADH + H(+)</text>
        <dbReference type="Rhea" id="RHEA:31187"/>
        <dbReference type="ChEBI" id="CHEBI:15378"/>
        <dbReference type="ChEBI" id="CHEBI:57540"/>
        <dbReference type="ChEBI" id="CHEBI:57945"/>
        <dbReference type="ChEBI" id="CHEBI:62548"/>
        <dbReference type="ChEBI" id="CHEBI:62616"/>
    </reaction>
    <physiologicalReaction direction="left-to-right" evidence="33">
        <dbReference type="Rhea" id="RHEA:31188"/>
    </physiologicalReaction>
</comment>
<dbReference type="GO" id="GO:0003857">
    <property type="term" value="F:(3S)-3-hydroxyacyl-CoA dehydrogenase (NAD+) activity"/>
    <property type="evidence" value="ECO:0007669"/>
    <property type="project" value="UniProtKB-EC"/>
</dbReference>
<evidence type="ECO:0000256" key="25">
    <source>
        <dbReference type="ARBA" id="ARBA00036472"/>
    </source>
</evidence>
<evidence type="ECO:0000256" key="4">
    <source>
        <dbReference type="ARBA" id="ARBA00008750"/>
    </source>
</evidence>
<evidence type="ECO:0000313" key="40">
    <source>
        <dbReference type="Proteomes" id="UP000230750"/>
    </source>
</evidence>
<evidence type="ECO:0000256" key="22">
    <source>
        <dbReference type="ARBA" id="ARBA00036336"/>
    </source>
</evidence>
<dbReference type="Pfam" id="PF02737">
    <property type="entry name" value="3HCDH_N"/>
    <property type="match status" value="1"/>
</dbReference>
<comment type="catalytic activity">
    <reaction evidence="20">
        <text>a (3E)-enoyl-CoA = a 4-saturated (2E)-enoyl-CoA</text>
        <dbReference type="Rhea" id="RHEA:45228"/>
        <dbReference type="ChEBI" id="CHEBI:58521"/>
        <dbReference type="ChEBI" id="CHEBI:85097"/>
        <dbReference type="EC" id="5.3.3.8"/>
    </reaction>
    <physiologicalReaction direction="left-to-right" evidence="20">
        <dbReference type="Rhea" id="RHEA:45229"/>
    </physiologicalReaction>
</comment>
<evidence type="ECO:0000256" key="5">
    <source>
        <dbReference type="ARBA" id="ARBA00011245"/>
    </source>
</evidence>
<evidence type="ECO:0000256" key="17">
    <source>
        <dbReference type="ARBA" id="ARBA00035760"/>
    </source>
</evidence>
<sequence>MAVFTKNGSVALIRIQNPPMNALKHAVRAAITDNIKKANEDPSVRSIVLHGDGRVFSAGADIKEFQSGKNLGEPGLIKVIHTIENSSKPVVAAIHGVAFGGGLELALGSHYRLIDSKARVAFPEVNIGILPAATGSQRLPRVTDLASAVEMCTTGMPVSAKKALEKGIVDKVIYGDILSEAISFAKTVESKPVGPRRVSTLKVKGKEISSAVFDGAIGPLLNVKALEAAVNSDSYEEGLEKEASLVQALFFSGQSRALQYAFFSERKLPKWETPGGSVNYKNTTPMALKEAAVIGGGTMGSGIAACFISSGIPVKLVEVNQEYLDKTLSGIRKIVQRNVEKGRLSQEKAGQQLSLLRGTLDYNELRNVDIVIEAVFENMDLKKKIFRRLDQTCKPSAILASNTSGLDIDQMASVTSRPEKVVGTHFFSPAHVMKLLENIRGKWTSPETMATVMELGKKLQKISVLVGNCPHFVGNRMLGPYVREASYLLEEGALPHEVDQVLEDFGFAMGAFKVGDLAGNDVGYKGRKDFGFITREGQEDRFRQGYRYCPIADFLVERGRLGQKSGKGWYNYGKPGGRVPQPDPEVEKLIIESSEKAGFKRRRISPQEILERCLYSLINEGFKTLEENIASRQEDIDMIWLYGYGWPRHTGGPMYYAKNFVGLDKIYERLLYYQALNPDVKHWEPSNLLASEGLKGRMSISRL</sequence>
<dbReference type="Gene3D" id="1.10.1040.50">
    <property type="match status" value="1"/>
</dbReference>
<comment type="catalytic activity">
    <reaction evidence="17">
        <text>(3S)-hydroxydecanoyl-CoA = (2E)-decenoyl-CoA + H2O</text>
        <dbReference type="Rhea" id="RHEA:31191"/>
        <dbReference type="ChEBI" id="CHEBI:15377"/>
        <dbReference type="ChEBI" id="CHEBI:61406"/>
        <dbReference type="ChEBI" id="CHEBI:62616"/>
    </reaction>
    <physiologicalReaction direction="right-to-left" evidence="17">
        <dbReference type="Rhea" id="RHEA:31193"/>
    </physiologicalReaction>
</comment>
<comment type="subunit">
    <text evidence="5">Monomer.</text>
</comment>
<dbReference type="GO" id="GO:0004300">
    <property type="term" value="F:enoyl-CoA hydratase activity"/>
    <property type="evidence" value="ECO:0007669"/>
    <property type="project" value="UniProtKB-EC"/>
</dbReference>
<evidence type="ECO:0000259" key="37">
    <source>
        <dbReference type="Pfam" id="PF00725"/>
    </source>
</evidence>
<dbReference type="InterPro" id="IPR001753">
    <property type="entry name" value="Enoyl-CoA_hydra/iso"/>
</dbReference>
<comment type="catalytic activity">
    <reaction evidence="35">
        <text>(3S)-hydroxyhexadecanedioyl-CoA + NAD(+) = 3-oxohexadecanedioyl-CoA + NADH + H(+)</text>
        <dbReference type="Rhea" id="RHEA:40267"/>
        <dbReference type="ChEBI" id="CHEBI:15378"/>
        <dbReference type="ChEBI" id="CHEBI:57540"/>
        <dbReference type="ChEBI" id="CHEBI:57945"/>
        <dbReference type="ChEBI" id="CHEBI:77080"/>
        <dbReference type="ChEBI" id="CHEBI:77081"/>
    </reaction>
    <physiologicalReaction direction="left-to-right" evidence="35">
        <dbReference type="Rhea" id="RHEA:40268"/>
    </physiologicalReaction>
</comment>
<dbReference type="InterPro" id="IPR006108">
    <property type="entry name" value="3HC_DH_C"/>
</dbReference>
<evidence type="ECO:0000256" key="26">
    <source>
        <dbReference type="ARBA" id="ARBA00036570"/>
    </source>
</evidence>
<evidence type="ECO:0000256" key="2">
    <source>
        <dbReference type="ARBA" id="ARBA00004275"/>
    </source>
</evidence>
<evidence type="ECO:0000256" key="36">
    <source>
        <dbReference type="RuleBase" id="RU003707"/>
    </source>
</evidence>
<feature type="domain" description="3-hydroxyacyl-CoA dehydrogenase NAD binding" evidence="38">
    <location>
        <begin position="291"/>
        <end position="468"/>
    </location>
</feature>
<dbReference type="AlphaFoldDB" id="A0A2G8K5F1"/>
<dbReference type="OrthoDB" id="2018133at2759"/>
<dbReference type="InterPro" id="IPR006176">
    <property type="entry name" value="3-OHacyl-CoA_DH_NAD-bd"/>
</dbReference>
<evidence type="ECO:0000256" key="16">
    <source>
        <dbReference type="ARBA" id="ARBA00023268"/>
    </source>
</evidence>
<evidence type="ECO:0000256" key="7">
    <source>
        <dbReference type="ARBA" id="ARBA00012076"/>
    </source>
</evidence>
<keyword evidence="9" id="KW-0276">Fatty acid metabolism</keyword>
<dbReference type="SUPFAM" id="SSF52096">
    <property type="entry name" value="ClpP/crotonase"/>
    <property type="match status" value="1"/>
</dbReference>
<keyword evidence="16" id="KW-0511">Multifunctional enzyme</keyword>
<keyword evidence="14" id="KW-0413">Isomerase</keyword>
<evidence type="ECO:0000256" key="24">
    <source>
        <dbReference type="ARBA" id="ARBA00036370"/>
    </source>
</evidence>
<evidence type="ECO:0000256" key="19">
    <source>
        <dbReference type="ARBA" id="ARBA00035909"/>
    </source>
</evidence>
<keyword evidence="12" id="KW-0443">Lipid metabolism</keyword>
<comment type="catalytic activity">
    <reaction evidence="24">
        <text>(3S)-hydroxyhexanoyl-CoA = (2E)-hexenoyl-CoA + H2O</text>
        <dbReference type="Rhea" id="RHEA:30547"/>
        <dbReference type="ChEBI" id="CHEBI:15377"/>
        <dbReference type="ChEBI" id="CHEBI:62075"/>
        <dbReference type="ChEBI" id="CHEBI:62077"/>
    </reaction>
    <physiologicalReaction direction="right-to-left" evidence="24">
        <dbReference type="Rhea" id="RHEA:30549"/>
    </physiologicalReaction>
</comment>
<evidence type="ECO:0000256" key="27">
    <source>
        <dbReference type="ARBA" id="ARBA00036656"/>
    </source>
</evidence>
<comment type="pathway">
    <text evidence="3">Lipid metabolism; fatty acid beta-oxidation.</text>
</comment>
<evidence type="ECO:0000256" key="8">
    <source>
        <dbReference type="ARBA" id="ARBA00013000"/>
    </source>
</evidence>
<dbReference type="STRING" id="307972.A0A2G8K5F1"/>
<dbReference type="PROSITE" id="PS00166">
    <property type="entry name" value="ENOYL_COA_HYDRATASE"/>
    <property type="match status" value="1"/>
</dbReference>
<dbReference type="GO" id="GO:0004165">
    <property type="term" value="F:delta(3)-delta(2)-enoyl-CoA isomerase activity"/>
    <property type="evidence" value="ECO:0007669"/>
    <property type="project" value="UniProtKB-EC"/>
</dbReference>
<comment type="similarity">
    <text evidence="4">In the N-terminal section; belongs to the enoyl-CoA hydratase/isomerase family.</text>
</comment>
<dbReference type="InterPro" id="IPR036291">
    <property type="entry name" value="NAD(P)-bd_dom_sf"/>
</dbReference>
<comment type="catalytic activity">
    <reaction evidence="1">
        <text>(3S)-hydroxyhexadecanoyl-CoA = (2E)-hexadecenoyl-CoA + H2O</text>
        <dbReference type="Rhea" id="RHEA:31163"/>
        <dbReference type="ChEBI" id="CHEBI:15377"/>
        <dbReference type="ChEBI" id="CHEBI:61526"/>
        <dbReference type="ChEBI" id="CHEBI:62613"/>
    </reaction>
    <physiologicalReaction direction="right-to-left" evidence="1">
        <dbReference type="Rhea" id="RHEA:31165"/>
    </physiologicalReaction>
</comment>
<comment type="catalytic activity">
    <reaction evidence="28">
        <text>(2E)-hexadecenedioyl-CoA + H2O = (3S)-hydroxyhexadecanedioyl-CoA</text>
        <dbReference type="Rhea" id="RHEA:40259"/>
        <dbReference type="ChEBI" id="CHEBI:15377"/>
        <dbReference type="ChEBI" id="CHEBI:77075"/>
        <dbReference type="ChEBI" id="CHEBI:77080"/>
    </reaction>
    <physiologicalReaction direction="left-to-right" evidence="28">
        <dbReference type="Rhea" id="RHEA:40260"/>
    </physiologicalReaction>
</comment>
<evidence type="ECO:0000256" key="33">
    <source>
        <dbReference type="ARBA" id="ARBA00048361"/>
    </source>
</evidence>
<comment type="catalytic activity">
    <reaction evidence="21">
        <text>a (3Z)-enoyl-CoA = a 4-saturated (2E)-enoyl-CoA</text>
        <dbReference type="Rhea" id="RHEA:45900"/>
        <dbReference type="ChEBI" id="CHEBI:85097"/>
        <dbReference type="ChEBI" id="CHEBI:85489"/>
        <dbReference type="EC" id="5.3.3.8"/>
    </reaction>
    <physiologicalReaction direction="left-to-right" evidence="21">
        <dbReference type="Rhea" id="RHEA:45901"/>
    </physiologicalReaction>
</comment>
<comment type="subcellular location">
    <subcellularLocation>
        <location evidence="2">Peroxisome</location>
    </subcellularLocation>
</comment>
<evidence type="ECO:0000256" key="23">
    <source>
        <dbReference type="ARBA" id="ARBA00036353"/>
    </source>
</evidence>
<dbReference type="EC" id="5.3.3.8" evidence="6"/>
<dbReference type="Gene3D" id="3.90.226.10">
    <property type="entry name" value="2-enoyl-CoA Hydratase, Chain A, domain 1"/>
    <property type="match status" value="1"/>
</dbReference>
<evidence type="ECO:0000256" key="15">
    <source>
        <dbReference type="ARBA" id="ARBA00023239"/>
    </source>
</evidence>
<comment type="similarity">
    <text evidence="36">Belongs to the enoyl-CoA hydratase/isomerase family.</text>
</comment>
<dbReference type="PANTHER" id="PTHR23309">
    <property type="entry name" value="3-HYDROXYACYL-COA DEHYROGENASE"/>
    <property type="match status" value="1"/>
</dbReference>
<evidence type="ECO:0000256" key="11">
    <source>
        <dbReference type="ARBA" id="ARBA00023027"/>
    </source>
</evidence>
<comment type="catalytic activity">
    <reaction evidence="27">
        <text>(3E)-decenoyl-CoA = (2E)-decenoyl-CoA</text>
        <dbReference type="Rhea" id="RHEA:45752"/>
        <dbReference type="ChEBI" id="CHEBI:61406"/>
        <dbReference type="ChEBI" id="CHEBI:84793"/>
    </reaction>
    <physiologicalReaction direction="left-to-right" evidence="27">
        <dbReference type="Rhea" id="RHEA:45753"/>
    </physiologicalReaction>
</comment>
<accession>A0A2G8K5F1</accession>
<dbReference type="Gene3D" id="3.40.50.720">
    <property type="entry name" value="NAD(P)-binding Rossmann-like Domain"/>
    <property type="match status" value="1"/>
</dbReference>
<evidence type="ECO:0000256" key="31">
    <source>
        <dbReference type="ARBA" id="ARBA00042031"/>
    </source>
</evidence>
<evidence type="ECO:0000256" key="14">
    <source>
        <dbReference type="ARBA" id="ARBA00023235"/>
    </source>
</evidence>
<evidence type="ECO:0000256" key="34">
    <source>
        <dbReference type="ARBA" id="ARBA00048911"/>
    </source>
</evidence>
<evidence type="ECO:0000256" key="9">
    <source>
        <dbReference type="ARBA" id="ARBA00022832"/>
    </source>
</evidence>
<keyword evidence="40" id="KW-1185">Reference proteome</keyword>
<dbReference type="EMBL" id="MRZV01000868">
    <property type="protein sequence ID" value="PIK43173.1"/>
    <property type="molecule type" value="Genomic_DNA"/>
</dbReference>
<keyword evidence="13" id="KW-0576">Peroxisome</keyword>
<keyword evidence="11" id="KW-0520">NAD</keyword>
<evidence type="ECO:0000256" key="3">
    <source>
        <dbReference type="ARBA" id="ARBA00005005"/>
    </source>
</evidence>
<comment type="catalytic activity">
    <reaction evidence="22">
        <text>(3Z)-hexenoyl-CoA = (2E)-hexenoyl-CoA</text>
        <dbReference type="Rhea" id="RHEA:45748"/>
        <dbReference type="ChEBI" id="CHEBI:62077"/>
        <dbReference type="ChEBI" id="CHEBI:85415"/>
    </reaction>
    <physiologicalReaction direction="left-to-right" evidence="22">
        <dbReference type="Rhea" id="RHEA:45749"/>
    </physiologicalReaction>
</comment>
<dbReference type="GO" id="GO:0070403">
    <property type="term" value="F:NAD+ binding"/>
    <property type="evidence" value="ECO:0007669"/>
    <property type="project" value="InterPro"/>
</dbReference>
<dbReference type="Pfam" id="PF00725">
    <property type="entry name" value="3HCDH"/>
    <property type="match status" value="1"/>
</dbReference>
<evidence type="ECO:0000256" key="35">
    <source>
        <dbReference type="ARBA" id="ARBA00049448"/>
    </source>
</evidence>
<evidence type="ECO:0000313" key="39">
    <source>
        <dbReference type="EMBL" id="PIK43173.1"/>
    </source>
</evidence>
<dbReference type="Pfam" id="PF00378">
    <property type="entry name" value="ECH_1"/>
    <property type="match status" value="1"/>
</dbReference>
<evidence type="ECO:0000256" key="28">
    <source>
        <dbReference type="ARBA" id="ARBA00036989"/>
    </source>
</evidence>
<evidence type="ECO:0000256" key="6">
    <source>
        <dbReference type="ARBA" id="ARBA00012064"/>
    </source>
</evidence>
<dbReference type="FunFam" id="3.40.50.720:FF:000009">
    <property type="entry name" value="Fatty oxidation complex, alpha subunit"/>
    <property type="match status" value="1"/>
</dbReference>
<dbReference type="PANTHER" id="PTHR23309:SF49">
    <property type="entry name" value="PEROXISOMAL BIFUNCTIONAL ENZYME"/>
    <property type="match status" value="1"/>
</dbReference>
<protein>
    <recommendedName>
        <fullName evidence="30">Peroxisomal bifunctional enzyme</fullName>
        <ecNumber evidence="8">1.1.1.35</ecNumber>
        <ecNumber evidence="7">4.2.1.17</ecNumber>
        <ecNumber evidence="6">5.3.3.8</ecNumber>
    </recommendedName>
    <alternativeName>
        <fullName evidence="31">Multifunctional enzyme 1</fullName>
    </alternativeName>
</protein>
<dbReference type="GO" id="GO:0005777">
    <property type="term" value="C:peroxisome"/>
    <property type="evidence" value="ECO:0007669"/>
    <property type="project" value="UniProtKB-SubCell"/>
</dbReference>
<comment type="catalytic activity">
    <reaction evidence="23">
        <text>(3E)-hexenoyl-CoA = (2E)-hexenoyl-CoA</text>
        <dbReference type="Rhea" id="RHEA:45736"/>
        <dbReference type="ChEBI" id="CHEBI:62077"/>
        <dbReference type="ChEBI" id="CHEBI:84790"/>
    </reaction>
    <physiologicalReaction direction="left-to-right" evidence="23">
        <dbReference type="Rhea" id="RHEA:45737"/>
    </physiologicalReaction>
</comment>
<evidence type="ECO:0000259" key="38">
    <source>
        <dbReference type="Pfam" id="PF02737"/>
    </source>
</evidence>
<dbReference type="FunFam" id="1.10.1040.50:FF:000006">
    <property type="entry name" value="Peroxisomal bifunctional enzyme"/>
    <property type="match status" value="1"/>
</dbReference>
<dbReference type="Proteomes" id="UP000230750">
    <property type="component" value="Unassembled WGS sequence"/>
</dbReference>
<dbReference type="InterPro" id="IPR029045">
    <property type="entry name" value="ClpP/crotonase-like_dom_sf"/>
</dbReference>
<keyword evidence="15" id="KW-0456">Lyase</keyword>
<comment type="catalytic activity">
    <reaction evidence="18">
        <text>(3E,5Z)-octadienoyl-CoA = (2E,5Z)-octadienoyl-CoA</text>
        <dbReference type="Rhea" id="RHEA:49932"/>
        <dbReference type="ChEBI" id="CHEBI:85108"/>
        <dbReference type="ChEBI" id="CHEBI:131990"/>
    </reaction>
    <physiologicalReaction direction="right-to-left" evidence="18">
        <dbReference type="Rhea" id="RHEA:49934"/>
    </physiologicalReaction>
</comment>
<comment type="catalytic activity">
    <reaction evidence="34">
        <text>a (3S)-3-hydroxyacyl-CoA + NAD(+) = a 3-oxoacyl-CoA + NADH + H(+)</text>
        <dbReference type="Rhea" id="RHEA:22432"/>
        <dbReference type="ChEBI" id="CHEBI:15378"/>
        <dbReference type="ChEBI" id="CHEBI:57318"/>
        <dbReference type="ChEBI" id="CHEBI:57540"/>
        <dbReference type="ChEBI" id="CHEBI:57945"/>
        <dbReference type="ChEBI" id="CHEBI:90726"/>
        <dbReference type="EC" id="1.1.1.35"/>
    </reaction>
    <physiologicalReaction direction="left-to-right" evidence="34">
        <dbReference type="Rhea" id="RHEA:22433"/>
    </physiologicalReaction>
</comment>
<proteinExistence type="inferred from homology"/>
<evidence type="ECO:0000256" key="12">
    <source>
        <dbReference type="ARBA" id="ARBA00023098"/>
    </source>
</evidence>
<gene>
    <name evidence="39" type="ORF">BSL78_19958</name>
</gene>
<evidence type="ECO:0000256" key="1">
    <source>
        <dbReference type="ARBA" id="ARBA00000469"/>
    </source>
</evidence>
<dbReference type="GO" id="GO:0006635">
    <property type="term" value="P:fatty acid beta-oxidation"/>
    <property type="evidence" value="ECO:0007669"/>
    <property type="project" value="UniProtKB-UniPathway"/>
</dbReference>
<dbReference type="EC" id="1.1.1.35" evidence="8"/>
<comment type="catalytic activity">
    <reaction evidence="26">
        <text>(3E,5Z)-tetradecadienoyl-CoA = (2E,5Z)-tetradecadienoyl-CoA</text>
        <dbReference type="Rhea" id="RHEA:47464"/>
        <dbReference type="ChEBI" id="CHEBI:71586"/>
        <dbReference type="ChEBI" id="CHEBI:87701"/>
    </reaction>
    <physiologicalReaction direction="right-to-left" evidence="26">
        <dbReference type="Rhea" id="RHEA:47466"/>
    </physiologicalReaction>
</comment>
<feature type="domain" description="3-hydroxyacyl-CoA dehydrogenase C-terminal" evidence="37">
    <location>
        <begin position="472"/>
        <end position="572"/>
    </location>
</feature>
<dbReference type="SUPFAM" id="SSF51735">
    <property type="entry name" value="NAD(P)-binding Rossmann-fold domains"/>
    <property type="match status" value="1"/>
</dbReference>
<dbReference type="InterPro" id="IPR008927">
    <property type="entry name" value="6-PGluconate_DH-like_C_sf"/>
</dbReference>
<dbReference type="UniPathway" id="UPA00659"/>
<keyword evidence="10" id="KW-0560">Oxidoreductase</keyword>
<evidence type="ECO:0000256" key="21">
    <source>
        <dbReference type="ARBA" id="ARBA00035959"/>
    </source>
</evidence>
<evidence type="ECO:0000256" key="10">
    <source>
        <dbReference type="ARBA" id="ARBA00023002"/>
    </source>
</evidence>
<evidence type="ECO:0000256" key="18">
    <source>
        <dbReference type="ARBA" id="ARBA00035863"/>
    </source>
</evidence>
<evidence type="ECO:0000256" key="20">
    <source>
        <dbReference type="ARBA" id="ARBA00035949"/>
    </source>
</evidence>
<comment type="catalytic activity">
    <reaction evidence="32">
        <text>(3S)-hydroxyhexadecanoyl-CoA + NAD(+) = 3-oxohexadecanoyl-CoA + NADH + H(+)</text>
        <dbReference type="Rhea" id="RHEA:31159"/>
        <dbReference type="ChEBI" id="CHEBI:15378"/>
        <dbReference type="ChEBI" id="CHEBI:57349"/>
        <dbReference type="ChEBI" id="CHEBI:57540"/>
        <dbReference type="ChEBI" id="CHEBI:57945"/>
        <dbReference type="ChEBI" id="CHEBI:62613"/>
    </reaction>
    <physiologicalReaction direction="left-to-right" evidence="32">
        <dbReference type="Rhea" id="RHEA:31160"/>
    </physiologicalReaction>
</comment>
<comment type="similarity">
    <text evidence="29">In the C-terminal section; belongs to the 3-hydroxyacyl-CoA dehydrogenase family.</text>
</comment>
<dbReference type="EC" id="4.2.1.17" evidence="7"/>
<dbReference type="CDD" id="cd06558">
    <property type="entry name" value="crotonase-like"/>
    <property type="match status" value="1"/>
</dbReference>
<comment type="catalytic activity">
    <reaction evidence="19">
        <text>a 4-saturated-(3S)-3-hydroxyacyl-CoA = a (3E)-enoyl-CoA + H2O</text>
        <dbReference type="Rhea" id="RHEA:20724"/>
        <dbReference type="ChEBI" id="CHEBI:15377"/>
        <dbReference type="ChEBI" id="CHEBI:58521"/>
        <dbReference type="ChEBI" id="CHEBI:137480"/>
        <dbReference type="EC" id="4.2.1.17"/>
    </reaction>
    <physiologicalReaction direction="left-to-right" evidence="19">
        <dbReference type="Rhea" id="RHEA:20725"/>
    </physiologicalReaction>
</comment>
<comment type="caution">
    <text evidence="39">The sequence shown here is derived from an EMBL/GenBank/DDBJ whole genome shotgun (WGS) entry which is preliminary data.</text>
</comment>
<name>A0A2G8K5F1_STIJA</name>
<comment type="catalytic activity">
    <reaction evidence="25">
        <text>(2S,3S)-3-hydroxy-2-methylbutanoyl-CoA = (2E)-2-methylbut-2-enoyl-CoA + H2O</text>
        <dbReference type="Rhea" id="RHEA:31119"/>
        <dbReference type="ChEBI" id="CHEBI:15377"/>
        <dbReference type="ChEBI" id="CHEBI:57312"/>
        <dbReference type="ChEBI" id="CHEBI:57337"/>
    </reaction>
    <physiologicalReaction direction="right-to-left" evidence="25">
        <dbReference type="Rhea" id="RHEA:31121"/>
    </physiologicalReaction>
</comment>
<dbReference type="InterPro" id="IPR018376">
    <property type="entry name" value="Enoyl-CoA_hyd/isom_CS"/>
</dbReference>
<dbReference type="SUPFAM" id="SSF48179">
    <property type="entry name" value="6-phosphogluconate dehydrogenase C-terminal domain-like"/>
    <property type="match status" value="2"/>
</dbReference>
<evidence type="ECO:0000256" key="29">
    <source>
        <dbReference type="ARBA" id="ARBA00038365"/>
    </source>
</evidence>
<evidence type="ECO:0000256" key="13">
    <source>
        <dbReference type="ARBA" id="ARBA00023140"/>
    </source>
</evidence>
<evidence type="ECO:0000256" key="32">
    <source>
        <dbReference type="ARBA" id="ARBA00047613"/>
    </source>
</evidence>